<dbReference type="OrthoDB" id="344345at2759"/>
<evidence type="ECO:0000256" key="8">
    <source>
        <dbReference type="ARBA" id="ARBA00023242"/>
    </source>
</evidence>
<evidence type="ECO:0000256" key="6">
    <source>
        <dbReference type="ARBA" id="ARBA00023010"/>
    </source>
</evidence>
<dbReference type="Gene3D" id="1.20.5.170">
    <property type="match status" value="1"/>
</dbReference>
<evidence type="ECO:0000313" key="13">
    <source>
        <dbReference type="Proteomes" id="UP000770661"/>
    </source>
</evidence>
<dbReference type="InterPro" id="IPR026010">
    <property type="entry name" value="NSP1/NUP62"/>
</dbReference>
<comment type="subcellular location">
    <subcellularLocation>
        <location evidence="1">Nucleus</location>
        <location evidence="1">Nuclear pore complex</location>
    </subcellularLocation>
</comment>
<feature type="coiled-coil region" evidence="9">
    <location>
        <begin position="267"/>
        <end position="343"/>
    </location>
</feature>
<keyword evidence="3" id="KW-0813">Transport</keyword>
<name>A0A8J5CC29_CHIOP</name>
<evidence type="ECO:0000256" key="2">
    <source>
        <dbReference type="ARBA" id="ARBA00005911"/>
    </source>
</evidence>
<evidence type="ECO:0000256" key="3">
    <source>
        <dbReference type="ARBA" id="ARBA00022448"/>
    </source>
</evidence>
<proteinExistence type="inferred from homology"/>
<keyword evidence="5" id="KW-0653">Protein transport</keyword>
<reference evidence="12" key="1">
    <citation type="submission" date="2020-07" db="EMBL/GenBank/DDBJ databases">
        <title>The High-quality genome of the commercially important snow crab, Chionoecetes opilio.</title>
        <authorList>
            <person name="Jeong J.-H."/>
            <person name="Ryu S."/>
        </authorList>
    </citation>
    <scope>NUCLEOTIDE SEQUENCE</scope>
    <source>
        <strain evidence="12">MADBK_172401_WGS</strain>
        <tissue evidence="12">Digestive gland</tissue>
    </source>
</reference>
<keyword evidence="4" id="KW-0509">mRNA transport</keyword>
<evidence type="ECO:0000256" key="9">
    <source>
        <dbReference type="SAM" id="Coils"/>
    </source>
</evidence>
<keyword evidence="9" id="KW-0175">Coiled coil</keyword>
<evidence type="ECO:0000256" key="7">
    <source>
        <dbReference type="ARBA" id="ARBA00023132"/>
    </source>
</evidence>
<dbReference type="Pfam" id="PF05064">
    <property type="entry name" value="Nsp1_C"/>
    <property type="match status" value="1"/>
</dbReference>
<evidence type="ECO:0000256" key="1">
    <source>
        <dbReference type="ARBA" id="ARBA00004567"/>
    </source>
</evidence>
<keyword evidence="8" id="KW-0539">Nucleus</keyword>
<evidence type="ECO:0000259" key="11">
    <source>
        <dbReference type="Pfam" id="PF05064"/>
    </source>
</evidence>
<dbReference type="GO" id="GO:0017056">
    <property type="term" value="F:structural constituent of nuclear pore"/>
    <property type="evidence" value="ECO:0007669"/>
    <property type="project" value="InterPro"/>
</dbReference>
<organism evidence="12 13">
    <name type="scientific">Chionoecetes opilio</name>
    <name type="common">Atlantic snow crab</name>
    <name type="synonym">Cancer opilio</name>
    <dbReference type="NCBI Taxonomy" id="41210"/>
    <lineage>
        <taxon>Eukaryota</taxon>
        <taxon>Metazoa</taxon>
        <taxon>Ecdysozoa</taxon>
        <taxon>Arthropoda</taxon>
        <taxon>Crustacea</taxon>
        <taxon>Multicrustacea</taxon>
        <taxon>Malacostraca</taxon>
        <taxon>Eumalacostraca</taxon>
        <taxon>Eucarida</taxon>
        <taxon>Decapoda</taxon>
        <taxon>Pleocyemata</taxon>
        <taxon>Brachyura</taxon>
        <taxon>Eubrachyura</taxon>
        <taxon>Majoidea</taxon>
        <taxon>Majidae</taxon>
        <taxon>Chionoecetes</taxon>
    </lineage>
</organism>
<feature type="domain" description="Nucleoporin NSP1-like C-terminal" evidence="11">
    <location>
        <begin position="260"/>
        <end position="359"/>
    </location>
</feature>
<comment type="caution">
    <text evidence="12">The sequence shown here is derived from an EMBL/GenBank/DDBJ whole genome shotgun (WGS) entry which is preliminary data.</text>
</comment>
<gene>
    <name evidence="12" type="primary">NUP62</name>
    <name evidence="12" type="ORF">GWK47_025177</name>
</gene>
<dbReference type="PANTHER" id="PTHR12084">
    <property type="entry name" value="NUCLEAR PORE GLYCOPROTEIN P62-RELATED"/>
    <property type="match status" value="1"/>
</dbReference>
<feature type="compositionally biased region" description="Low complexity" evidence="10">
    <location>
        <begin position="25"/>
        <end position="44"/>
    </location>
</feature>
<dbReference type="PANTHER" id="PTHR12084:SF0">
    <property type="entry name" value="NUCLEAR PORE GLYCOPROTEIN P62"/>
    <property type="match status" value="1"/>
</dbReference>
<feature type="region of interest" description="Disordered" evidence="10">
    <location>
        <begin position="24"/>
        <end position="44"/>
    </location>
</feature>
<dbReference type="AlphaFoldDB" id="A0A8J5CC29"/>
<evidence type="ECO:0000256" key="10">
    <source>
        <dbReference type="SAM" id="MobiDB-lite"/>
    </source>
</evidence>
<comment type="similarity">
    <text evidence="2">Belongs to the nucleoporin NSP1/NUP62 family.</text>
</comment>
<keyword evidence="7" id="KW-0906">Nuclear pore complex</keyword>
<dbReference type="GO" id="GO:0006606">
    <property type="term" value="P:protein import into nucleus"/>
    <property type="evidence" value="ECO:0007669"/>
    <property type="project" value="TreeGrafter"/>
</dbReference>
<accession>A0A8J5CC29</accession>
<protein>
    <submittedName>
        <fullName evidence="12">Nuclear pore glycoprotein p62</fullName>
    </submittedName>
</protein>
<keyword evidence="6" id="KW-0811">Translocation</keyword>
<sequence length="447" mass="45361">MASGTPGNTGFSFSTALGSQAPGASPFSFGTTTAPPTSTTPATTTGASLFTAAATSSQPATGLSAGFLATPASSATPAFNFSAAIQTTATTTGTGFSSNFQLPTATPAPAAAAPALQFGGPTKPLGAASEPVKPAAPALQSSFAFTAKPAAAASLFTPATTNTTTTAAAAIAAAIAATTTAAPASCFPTLMTGQTAAPSTTTTTTLGVALAAATPIPAPTTIPAAAAPAVAPVAAVSTPAFLTTATSTSSAAIAPATIGAAPAGLSVAGLEEKVNKWMSELREQEERLMRQAAHVNAWDQLLQQGHDQVQQLRLTLNNVKTDQSRLQAELDFIQGQQQELEQLIEPLEAAAASTTPAQHQGDRQRENMHLVAQNLDSQLRQITDDLCKVIEHLNSTNSGSRASDPVNTVARVLSAHMDTLKWVDQNSALLSQKIDDISRSSDNKRRA</sequence>
<dbReference type="Proteomes" id="UP000770661">
    <property type="component" value="Unassembled WGS sequence"/>
</dbReference>
<dbReference type="GO" id="GO:0006405">
    <property type="term" value="P:RNA export from nucleus"/>
    <property type="evidence" value="ECO:0007669"/>
    <property type="project" value="TreeGrafter"/>
</dbReference>
<dbReference type="GO" id="GO:0005543">
    <property type="term" value="F:phospholipid binding"/>
    <property type="evidence" value="ECO:0007669"/>
    <property type="project" value="TreeGrafter"/>
</dbReference>
<keyword evidence="13" id="KW-1185">Reference proteome</keyword>
<dbReference type="InterPro" id="IPR007758">
    <property type="entry name" value="Nucleoporin_NSP1_C"/>
</dbReference>
<dbReference type="GO" id="GO:0044613">
    <property type="term" value="C:nuclear pore central transport channel"/>
    <property type="evidence" value="ECO:0007669"/>
    <property type="project" value="TreeGrafter"/>
</dbReference>
<evidence type="ECO:0000256" key="4">
    <source>
        <dbReference type="ARBA" id="ARBA00022816"/>
    </source>
</evidence>
<evidence type="ECO:0000256" key="5">
    <source>
        <dbReference type="ARBA" id="ARBA00022927"/>
    </source>
</evidence>
<dbReference type="GO" id="GO:0051028">
    <property type="term" value="P:mRNA transport"/>
    <property type="evidence" value="ECO:0007669"/>
    <property type="project" value="UniProtKB-KW"/>
</dbReference>
<evidence type="ECO:0000313" key="12">
    <source>
        <dbReference type="EMBL" id="KAG0702078.1"/>
    </source>
</evidence>
<dbReference type="EMBL" id="JACEEZ010025310">
    <property type="protein sequence ID" value="KAG0702078.1"/>
    <property type="molecule type" value="Genomic_DNA"/>
</dbReference>